<dbReference type="SUPFAM" id="SSF101148">
    <property type="entry name" value="Plant invertase/pectin methylesterase inhibitor"/>
    <property type="match status" value="1"/>
</dbReference>
<organism evidence="1 2">
    <name type="scientific">Rhododendron simsii</name>
    <name type="common">Sims's rhododendron</name>
    <dbReference type="NCBI Taxonomy" id="118357"/>
    <lineage>
        <taxon>Eukaryota</taxon>
        <taxon>Viridiplantae</taxon>
        <taxon>Streptophyta</taxon>
        <taxon>Embryophyta</taxon>
        <taxon>Tracheophyta</taxon>
        <taxon>Spermatophyta</taxon>
        <taxon>Magnoliopsida</taxon>
        <taxon>eudicotyledons</taxon>
        <taxon>Gunneridae</taxon>
        <taxon>Pentapetalae</taxon>
        <taxon>asterids</taxon>
        <taxon>Ericales</taxon>
        <taxon>Ericaceae</taxon>
        <taxon>Ericoideae</taxon>
        <taxon>Rhodoreae</taxon>
        <taxon>Rhododendron</taxon>
    </lineage>
</organism>
<keyword evidence="2" id="KW-1185">Reference proteome</keyword>
<comment type="caution">
    <text evidence="1">The sequence shown here is derived from an EMBL/GenBank/DDBJ whole genome shotgun (WGS) entry which is preliminary data.</text>
</comment>
<name>A0A834GQ89_RHOSS</name>
<evidence type="ECO:0000313" key="1">
    <source>
        <dbReference type="EMBL" id="KAF7137697.1"/>
    </source>
</evidence>
<gene>
    <name evidence="1" type="ORF">RHSIM_Rhsim07G0218700</name>
</gene>
<dbReference type="Proteomes" id="UP000626092">
    <property type="component" value="Unassembled WGS sequence"/>
</dbReference>
<reference evidence="1" key="1">
    <citation type="submission" date="2019-11" db="EMBL/GenBank/DDBJ databases">
        <authorList>
            <person name="Liu Y."/>
            <person name="Hou J."/>
            <person name="Li T.-Q."/>
            <person name="Guan C.-H."/>
            <person name="Wu X."/>
            <person name="Wu H.-Z."/>
            <person name="Ling F."/>
            <person name="Zhang R."/>
            <person name="Shi X.-G."/>
            <person name="Ren J.-P."/>
            <person name="Chen E.-F."/>
            <person name="Sun J.-M."/>
        </authorList>
    </citation>
    <scope>NUCLEOTIDE SEQUENCE</scope>
    <source>
        <strain evidence="1">Adult_tree_wgs_1</strain>
        <tissue evidence="1">Leaves</tissue>
    </source>
</reference>
<dbReference type="InterPro" id="IPR035513">
    <property type="entry name" value="Invertase/methylesterase_inhib"/>
</dbReference>
<evidence type="ECO:0000313" key="2">
    <source>
        <dbReference type="Proteomes" id="UP000626092"/>
    </source>
</evidence>
<dbReference type="Gene3D" id="1.20.140.40">
    <property type="entry name" value="Invertase/pectin methylesterase inhibitor family protein"/>
    <property type="match status" value="1"/>
</dbReference>
<accession>A0A834GQ89</accession>
<dbReference type="EMBL" id="WJXA01000007">
    <property type="protein sequence ID" value="KAF7137697.1"/>
    <property type="molecule type" value="Genomic_DNA"/>
</dbReference>
<dbReference type="AlphaFoldDB" id="A0A834GQ89"/>
<proteinExistence type="predicted"/>
<sequence>MATSRRNQQHQHDEKDHWMFLIITFAPGRCTDYDDAIYDEIQEAIENLSTLAADEVIVGALTCENTFNEEPNGQLKAQIECLNDCTLQYDDAIYDEIREAIENLSKFAADEVIVGVLTCEDTFNEEPNVRKSPLTADNNVSTTSYSCLQNYSITWLISCS</sequence>
<protein>
    <submittedName>
        <fullName evidence="1">Uncharacterized protein</fullName>
    </submittedName>
</protein>